<dbReference type="InterPro" id="IPR036034">
    <property type="entry name" value="PDZ_sf"/>
</dbReference>
<feature type="transmembrane region" description="Helical" evidence="2">
    <location>
        <begin position="884"/>
        <end position="905"/>
    </location>
</feature>
<dbReference type="Gene3D" id="2.30.29.30">
    <property type="entry name" value="Pleckstrin-homology domain (PH domain)/Phosphotyrosine-binding domain (PTB)"/>
    <property type="match status" value="1"/>
</dbReference>
<dbReference type="AlphaFoldDB" id="A0A8K0KK06"/>
<dbReference type="OrthoDB" id="196547at2759"/>
<dbReference type="GO" id="GO:0005737">
    <property type="term" value="C:cytoplasm"/>
    <property type="evidence" value="ECO:0007669"/>
    <property type="project" value="TreeGrafter"/>
</dbReference>
<dbReference type="SMART" id="SM00228">
    <property type="entry name" value="PDZ"/>
    <property type="match status" value="1"/>
</dbReference>
<feature type="compositionally biased region" description="Pro residues" evidence="1">
    <location>
        <begin position="287"/>
        <end position="297"/>
    </location>
</feature>
<name>A0A8K0KK06_LADFU</name>
<evidence type="ECO:0000259" key="3">
    <source>
        <dbReference type="PROSITE" id="PS50106"/>
    </source>
</evidence>
<dbReference type="InterPro" id="IPR011993">
    <property type="entry name" value="PH-like_dom_sf"/>
</dbReference>
<feature type="compositionally biased region" description="Basic and acidic residues" evidence="1">
    <location>
        <begin position="751"/>
        <end position="762"/>
    </location>
</feature>
<feature type="compositionally biased region" description="Low complexity" evidence="1">
    <location>
        <begin position="229"/>
        <end position="239"/>
    </location>
</feature>
<dbReference type="PANTHER" id="PTHR45945">
    <property type="entry name" value="REGULATOR OF G-PROTEIN SIGNALING LOCO"/>
    <property type="match status" value="1"/>
</dbReference>
<dbReference type="GO" id="GO:0008277">
    <property type="term" value="P:regulation of G protein-coupled receptor signaling pathway"/>
    <property type="evidence" value="ECO:0007669"/>
    <property type="project" value="TreeGrafter"/>
</dbReference>
<dbReference type="PANTHER" id="PTHR45945:SF3">
    <property type="entry name" value="REGULATOR OF G-PROTEIN SIGNALING LOCO"/>
    <property type="match status" value="1"/>
</dbReference>
<feature type="region of interest" description="Disordered" evidence="1">
    <location>
        <begin position="745"/>
        <end position="777"/>
    </location>
</feature>
<feature type="compositionally biased region" description="Low complexity" evidence="1">
    <location>
        <begin position="153"/>
        <end position="163"/>
    </location>
</feature>
<feature type="region of interest" description="Disordered" evidence="1">
    <location>
        <begin position="186"/>
        <end position="243"/>
    </location>
</feature>
<feature type="region of interest" description="Disordered" evidence="1">
    <location>
        <begin position="539"/>
        <end position="571"/>
    </location>
</feature>
<protein>
    <recommendedName>
        <fullName evidence="3">PDZ domain-containing protein</fullName>
    </recommendedName>
</protein>
<dbReference type="GO" id="GO:0005096">
    <property type="term" value="F:GTPase activator activity"/>
    <property type="evidence" value="ECO:0007669"/>
    <property type="project" value="InterPro"/>
</dbReference>
<evidence type="ECO:0000256" key="1">
    <source>
        <dbReference type="SAM" id="MobiDB-lite"/>
    </source>
</evidence>
<dbReference type="InterPro" id="IPR001478">
    <property type="entry name" value="PDZ"/>
</dbReference>
<dbReference type="Gene3D" id="2.30.42.10">
    <property type="match status" value="1"/>
</dbReference>
<feature type="region of interest" description="Disordered" evidence="1">
    <location>
        <begin position="589"/>
        <end position="617"/>
    </location>
</feature>
<dbReference type="SUPFAM" id="SSF50156">
    <property type="entry name" value="PDZ domain-like"/>
    <property type="match status" value="1"/>
</dbReference>
<keyword evidence="2" id="KW-1133">Transmembrane helix</keyword>
<feature type="region of interest" description="Disordered" evidence="1">
    <location>
        <begin position="38"/>
        <end position="60"/>
    </location>
</feature>
<reference evidence="4" key="1">
    <citation type="submission" date="2013-04" db="EMBL/GenBank/DDBJ databases">
        <authorList>
            <person name="Qu J."/>
            <person name="Murali S.C."/>
            <person name="Bandaranaike D."/>
            <person name="Bellair M."/>
            <person name="Blankenburg K."/>
            <person name="Chao H."/>
            <person name="Dinh H."/>
            <person name="Doddapaneni H."/>
            <person name="Downs B."/>
            <person name="Dugan-Rocha S."/>
            <person name="Elkadiri S."/>
            <person name="Gnanaolivu R.D."/>
            <person name="Hernandez B."/>
            <person name="Javaid M."/>
            <person name="Jayaseelan J.C."/>
            <person name="Lee S."/>
            <person name="Li M."/>
            <person name="Ming W."/>
            <person name="Munidasa M."/>
            <person name="Muniz J."/>
            <person name="Nguyen L."/>
            <person name="Ongeri F."/>
            <person name="Osuji N."/>
            <person name="Pu L.-L."/>
            <person name="Puazo M."/>
            <person name="Qu C."/>
            <person name="Quiroz J."/>
            <person name="Raj R."/>
            <person name="Weissenberger G."/>
            <person name="Xin Y."/>
            <person name="Zou X."/>
            <person name="Han Y."/>
            <person name="Richards S."/>
            <person name="Worley K."/>
            <person name="Muzny D."/>
            <person name="Gibbs R."/>
        </authorList>
    </citation>
    <scope>NUCLEOTIDE SEQUENCE</scope>
    <source>
        <strain evidence="4">Sampled in the wild</strain>
    </source>
</reference>
<dbReference type="SUPFAM" id="SSF50729">
    <property type="entry name" value="PH domain-like"/>
    <property type="match status" value="1"/>
</dbReference>
<accession>A0A8K0KK06</accession>
<reference evidence="4" key="2">
    <citation type="submission" date="2017-10" db="EMBL/GenBank/DDBJ databases">
        <title>Ladona fulva Genome sequencing and assembly.</title>
        <authorList>
            <person name="Murali S."/>
            <person name="Richards S."/>
            <person name="Bandaranaike D."/>
            <person name="Bellair M."/>
            <person name="Blankenburg K."/>
            <person name="Chao H."/>
            <person name="Dinh H."/>
            <person name="Doddapaneni H."/>
            <person name="Dugan-Rocha S."/>
            <person name="Elkadiri S."/>
            <person name="Gnanaolivu R."/>
            <person name="Hernandez B."/>
            <person name="Skinner E."/>
            <person name="Javaid M."/>
            <person name="Lee S."/>
            <person name="Li M."/>
            <person name="Ming W."/>
            <person name="Munidasa M."/>
            <person name="Muniz J."/>
            <person name="Nguyen L."/>
            <person name="Hughes D."/>
            <person name="Osuji N."/>
            <person name="Pu L.-L."/>
            <person name="Puazo M."/>
            <person name="Qu C."/>
            <person name="Quiroz J."/>
            <person name="Raj R."/>
            <person name="Weissenberger G."/>
            <person name="Xin Y."/>
            <person name="Zou X."/>
            <person name="Han Y."/>
            <person name="Worley K."/>
            <person name="Muzny D."/>
            <person name="Gibbs R."/>
        </authorList>
    </citation>
    <scope>NUCLEOTIDE SEQUENCE</scope>
    <source>
        <strain evidence="4">Sampled in the wild</strain>
    </source>
</reference>
<dbReference type="Pfam" id="PF00595">
    <property type="entry name" value="PDZ"/>
    <property type="match status" value="1"/>
</dbReference>
<comment type="caution">
    <text evidence="4">The sequence shown here is derived from an EMBL/GenBank/DDBJ whole genome shotgun (WGS) entry which is preliminary data.</text>
</comment>
<proteinExistence type="predicted"/>
<feature type="compositionally biased region" description="Polar residues" evidence="1">
    <location>
        <begin position="141"/>
        <end position="152"/>
    </location>
</feature>
<keyword evidence="5" id="KW-1185">Reference proteome</keyword>
<gene>
    <name evidence="4" type="ORF">J437_LFUL014399</name>
</gene>
<dbReference type="GO" id="GO:0005886">
    <property type="term" value="C:plasma membrane"/>
    <property type="evidence" value="ECO:0007669"/>
    <property type="project" value="TreeGrafter"/>
</dbReference>
<keyword evidence="2" id="KW-0812">Transmembrane</keyword>
<feature type="region of interest" description="Disordered" evidence="1">
    <location>
        <begin position="141"/>
        <end position="172"/>
    </location>
</feature>
<evidence type="ECO:0000313" key="4">
    <source>
        <dbReference type="EMBL" id="KAG8236671.1"/>
    </source>
</evidence>
<feature type="compositionally biased region" description="Basic residues" evidence="1">
    <location>
        <begin position="38"/>
        <end position="58"/>
    </location>
</feature>
<feature type="compositionally biased region" description="Basic residues" evidence="1">
    <location>
        <begin position="202"/>
        <end position="214"/>
    </location>
</feature>
<organism evidence="4 5">
    <name type="scientific">Ladona fulva</name>
    <name type="common">Scarce chaser dragonfly</name>
    <name type="synonym">Libellula fulva</name>
    <dbReference type="NCBI Taxonomy" id="123851"/>
    <lineage>
        <taxon>Eukaryota</taxon>
        <taxon>Metazoa</taxon>
        <taxon>Ecdysozoa</taxon>
        <taxon>Arthropoda</taxon>
        <taxon>Hexapoda</taxon>
        <taxon>Insecta</taxon>
        <taxon>Pterygota</taxon>
        <taxon>Palaeoptera</taxon>
        <taxon>Odonata</taxon>
        <taxon>Epiprocta</taxon>
        <taxon>Anisoptera</taxon>
        <taxon>Libelluloidea</taxon>
        <taxon>Libellulidae</taxon>
        <taxon>Ladona</taxon>
    </lineage>
</organism>
<dbReference type="InterPro" id="IPR046995">
    <property type="entry name" value="RGS10/12/14-like"/>
</dbReference>
<dbReference type="GO" id="GO:0005634">
    <property type="term" value="C:nucleus"/>
    <property type="evidence" value="ECO:0007669"/>
    <property type="project" value="TreeGrafter"/>
</dbReference>
<feature type="region of interest" description="Disordered" evidence="1">
    <location>
        <begin position="287"/>
        <end position="312"/>
    </location>
</feature>
<sequence length="919" mass="98386">MSVLVETALLGGGETSQGVQEIHVVMHPISAGIQRRRRRKLSHHHSTHHGHHNHHHGGVRTVELRRGRGGFGFTISGQRPCILSCIVPGSPAERAGLRPGDHLISVNCKSVARAPHDDVVRLVGASAPLLTLKVAETYYFSPSSDTSASDTEVVSPVASSSSSDADDGEIREKSLRNDGLVKICGAIGGRIPPPDRSYIRPRPPRLRHIHKPRTRSSGGARTSGGGGRSPSAARGISSAQSTPARAARVVQDLKTGAMFQEMVTLWGQQNETQDLCLDLPVPPSILMPPPAAIPGRPPLRKDRKERKERRCGAVSIPRHRERLTSMPYALLENEVDAQNEGLEGADVGGSGLNVDLSRKGEAINSQAPLYKAVVGYLGSIEMPEEGRRMQVVRGCIRRMRAERRAHAVVLLSVRSGRRRRRCVEVSSASGNTLASYPADRIAALCACADARFFGLVVTTSPAAAEGDRNLLHPPSLPLTGRSSCHVFAVEPGLRPHNSHAAHARAFGIGCSGECVAFPDSAIPVLQAIASICGGSVSKGNNSGTASGTDDIDSPGMPNRRRKTRGENNRTSLGDLLLFVDPGVPPALASVTPSLSSGGGRHPSSTSSNSDSGIGFRDDRGAMALDVSDREAAAPHASRQANSSLSCPCASGGRLTVRAMPDPVIVSKCQFPDMSDSNVKEEEGAKECSETWVVESSVCLVGPIPKPSSSSSLSSFGHRPLQPSEAVIDDPLLSYKLSPKVYGLPAPPTVSDRVKSPVSARDERRRRRRMKSAREQGMTHSLEDIKGRGILQFEGTDRESLLNRVGQGSLECISDWSIASKNTPAHPNISGHGGGLWGSLQDLRCLESSPMASRHQFMCQNETTERNSQEGDGCMSDLEQLVSHLYIFVIFFSASFPVVLYGNIAYKPLTLLINSDTHNL</sequence>
<keyword evidence="2" id="KW-0472">Membrane</keyword>
<dbReference type="PROSITE" id="PS50106">
    <property type="entry name" value="PDZ"/>
    <property type="match status" value="1"/>
</dbReference>
<dbReference type="Proteomes" id="UP000792457">
    <property type="component" value="Unassembled WGS sequence"/>
</dbReference>
<feature type="domain" description="PDZ" evidence="3">
    <location>
        <begin position="61"/>
        <end position="138"/>
    </location>
</feature>
<evidence type="ECO:0000256" key="2">
    <source>
        <dbReference type="SAM" id="Phobius"/>
    </source>
</evidence>
<evidence type="ECO:0000313" key="5">
    <source>
        <dbReference type="Proteomes" id="UP000792457"/>
    </source>
</evidence>
<dbReference type="EMBL" id="KZ309058">
    <property type="protein sequence ID" value="KAG8236671.1"/>
    <property type="molecule type" value="Genomic_DNA"/>
</dbReference>